<dbReference type="EMBL" id="RKLX01000015">
    <property type="protein sequence ID" value="TGD18216.1"/>
    <property type="molecule type" value="Genomic_DNA"/>
</dbReference>
<sequence length="76" mass="8736">MAYGTGFFVGLKGMGCGQWSRIFLAEQFNQKIFKPTKRCATGACEINLHYKWILDKNISCNLKIAVILFPYRIDTR</sequence>
<comment type="caution">
    <text evidence="1">The sequence shown here is derived from an EMBL/GenBank/DDBJ whole genome shotgun (WGS) entry which is preliminary data.</text>
</comment>
<protein>
    <submittedName>
        <fullName evidence="1">Uncharacterized protein</fullName>
    </submittedName>
</protein>
<gene>
    <name evidence="1" type="ORF">EGT51_09265</name>
</gene>
<evidence type="ECO:0000313" key="2">
    <source>
        <dbReference type="Proteomes" id="UP000297348"/>
    </source>
</evidence>
<name>A0A4Z0J9J7_9LACO</name>
<organism evidence="1 2">
    <name type="scientific">Levilactobacillus suantsaiihabitans</name>
    <dbReference type="NCBI Taxonomy" id="2487722"/>
    <lineage>
        <taxon>Bacteria</taxon>
        <taxon>Bacillati</taxon>
        <taxon>Bacillota</taxon>
        <taxon>Bacilli</taxon>
        <taxon>Lactobacillales</taxon>
        <taxon>Lactobacillaceae</taxon>
        <taxon>Levilactobacillus</taxon>
    </lineage>
</organism>
<keyword evidence="2" id="KW-1185">Reference proteome</keyword>
<evidence type="ECO:0000313" key="1">
    <source>
        <dbReference type="EMBL" id="TGD18216.1"/>
    </source>
</evidence>
<dbReference type="RefSeq" id="WP_135368412.1">
    <property type="nucleotide sequence ID" value="NZ_RKLX01000015.1"/>
</dbReference>
<dbReference type="Proteomes" id="UP000297348">
    <property type="component" value="Unassembled WGS sequence"/>
</dbReference>
<proteinExistence type="predicted"/>
<reference evidence="1 2" key="1">
    <citation type="submission" date="2018-10" db="EMBL/GenBank/DDBJ databases">
        <title>Lactobacillus sp. R7 and Lactobacillus sp. R19 isolated from fermented mustard green product of Taiwan.</title>
        <authorList>
            <person name="Lin S.-T."/>
        </authorList>
    </citation>
    <scope>NUCLEOTIDE SEQUENCE [LARGE SCALE GENOMIC DNA]</scope>
    <source>
        <strain evidence="1 2">BCRC 81129</strain>
    </source>
</reference>
<accession>A0A4Z0J9J7</accession>
<dbReference type="AlphaFoldDB" id="A0A4Z0J9J7"/>